<evidence type="ECO:0000313" key="6">
    <source>
        <dbReference type="Proteomes" id="UP000555393"/>
    </source>
</evidence>
<comment type="caution">
    <text evidence="5">The sequence shown here is derived from an EMBL/GenBank/DDBJ whole genome shotgun (WGS) entry which is preliminary data.</text>
</comment>
<reference evidence="5 6" key="1">
    <citation type="submission" date="2020-08" db="EMBL/GenBank/DDBJ databases">
        <title>Genomic Encyclopedia of Type Strains, Phase IV (KMG-IV): sequencing the most valuable type-strain genomes for metagenomic binning, comparative biology and taxonomic classification.</title>
        <authorList>
            <person name="Goeker M."/>
        </authorList>
    </citation>
    <scope>NUCLEOTIDE SEQUENCE [LARGE SCALE GENOMIC DNA]</scope>
    <source>
        <strain evidence="5 6">DSM 22336</strain>
    </source>
</reference>
<gene>
    <name evidence="5" type="ORF">FHS77_001428</name>
</gene>
<dbReference type="CDD" id="cd07989">
    <property type="entry name" value="LPLAT_AGPAT-like"/>
    <property type="match status" value="1"/>
</dbReference>
<dbReference type="SMART" id="SM00563">
    <property type="entry name" value="PlsC"/>
    <property type="match status" value="1"/>
</dbReference>
<organism evidence="5 6">
    <name type="scientific">Paenochrobactrum gallinarii</name>
    <dbReference type="NCBI Taxonomy" id="643673"/>
    <lineage>
        <taxon>Bacteria</taxon>
        <taxon>Pseudomonadati</taxon>
        <taxon>Pseudomonadota</taxon>
        <taxon>Alphaproteobacteria</taxon>
        <taxon>Hyphomicrobiales</taxon>
        <taxon>Brucellaceae</taxon>
        <taxon>Paenochrobactrum</taxon>
    </lineage>
</organism>
<dbReference type="SUPFAM" id="SSF69593">
    <property type="entry name" value="Glycerol-3-phosphate (1)-acyltransferase"/>
    <property type="match status" value="1"/>
</dbReference>
<dbReference type="EMBL" id="JACIIU010000004">
    <property type="protein sequence ID" value="MBB6260887.1"/>
    <property type="molecule type" value="Genomic_DNA"/>
</dbReference>
<dbReference type="AlphaFoldDB" id="A0A841LWL4"/>
<dbReference type="PANTHER" id="PTHR10434:SF40">
    <property type="entry name" value="1-ACYL-SN-GLYCEROL-3-PHOSPHATE ACYLTRANSFERASE"/>
    <property type="match status" value="1"/>
</dbReference>
<name>A0A841LWL4_9HYPH</name>
<proteinExistence type="predicted"/>
<protein>
    <submittedName>
        <fullName evidence="5">1-acyl-sn-glycerol-3-phosphate acyltransferase</fullName>
        <ecNumber evidence="5">2.3.1.51</ecNumber>
    </submittedName>
</protein>
<dbReference type="GO" id="GO:0006654">
    <property type="term" value="P:phosphatidic acid biosynthetic process"/>
    <property type="evidence" value="ECO:0007669"/>
    <property type="project" value="TreeGrafter"/>
</dbReference>
<evidence type="ECO:0000259" key="4">
    <source>
        <dbReference type="SMART" id="SM00563"/>
    </source>
</evidence>
<evidence type="ECO:0000256" key="3">
    <source>
        <dbReference type="ARBA" id="ARBA00023315"/>
    </source>
</evidence>
<sequence>MILWTPIYFLMPRKKAWFVPKFWARSSLWLQKKIAGTNFIIEGLENIPAGAYIVAPKHQSFWDVFAFLPYLDDPVMILKRELMRIPVFGWYVGKMEMIPVDRGSRVKALKSITTGAEKAIAEGRQVLIYPEGTRRAPGAEPQYKYGVAHLYAELNLPVLPIAHNAGLYWPRRSIFRYPGSIRARVLPVIPAGLDKQEFLERLTRDTENACDELLIAAAQDKNPPPMPPTAVNRLKELGFPVKTDK</sequence>
<dbReference type="Proteomes" id="UP000555393">
    <property type="component" value="Unassembled WGS sequence"/>
</dbReference>
<evidence type="ECO:0000313" key="5">
    <source>
        <dbReference type="EMBL" id="MBB6260887.1"/>
    </source>
</evidence>
<keyword evidence="3 5" id="KW-0012">Acyltransferase</keyword>
<keyword evidence="2 5" id="KW-0808">Transferase</keyword>
<evidence type="ECO:0000256" key="1">
    <source>
        <dbReference type="ARBA" id="ARBA00005189"/>
    </source>
</evidence>
<dbReference type="InterPro" id="IPR002123">
    <property type="entry name" value="Plipid/glycerol_acylTrfase"/>
</dbReference>
<comment type="pathway">
    <text evidence="1">Lipid metabolism.</text>
</comment>
<accession>A0A841LWL4</accession>
<dbReference type="GO" id="GO:0003841">
    <property type="term" value="F:1-acylglycerol-3-phosphate O-acyltransferase activity"/>
    <property type="evidence" value="ECO:0007669"/>
    <property type="project" value="UniProtKB-EC"/>
</dbReference>
<feature type="domain" description="Phospholipid/glycerol acyltransferase" evidence="4">
    <location>
        <begin position="52"/>
        <end position="166"/>
    </location>
</feature>
<dbReference type="EC" id="2.3.1.51" evidence="5"/>
<evidence type="ECO:0000256" key="2">
    <source>
        <dbReference type="ARBA" id="ARBA00022679"/>
    </source>
</evidence>
<dbReference type="PANTHER" id="PTHR10434">
    <property type="entry name" value="1-ACYL-SN-GLYCEROL-3-PHOSPHATE ACYLTRANSFERASE"/>
    <property type="match status" value="1"/>
</dbReference>
<dbReference type="Pfam" id="PF01553">
    <property type="entry name" value="Acyltransferase"/>
    <property type="match status" value="1"/>
</dbReference>
<keyword evidence="6" id="KW-1185">Reference proteome</keyword>